<dbReference type="Pfam" id="PF13927">
    <property type="entry name" value="Ig_3"/>
    <property type="match status" value="1"/>
</dbReference>
<dbReference type="OrthoDB" id="3179827at2"/>
<dbReference type="InterPro" id="IPR013783">
    <property type="entry name" value="Ig-like_fold"/>
</dbReference>
<dbReference type="NCBIfam" id="TIGR04534">
    <property type="entry name" value="ELWxxDGT_rpt"/>
    <property type="match status" value="1"/>
</dbReference>
<evidence type="ECO:0000256" key="1">
    <source>
        <dbReference type="ARBA" id="ARBA00022737"/>
    </source>
</evidence>
<dbReference type="CDD" id="cd00096">
    <property type="entry name" value="Ig"/>
    <property type="match status" value="1"/>
</dbReference>
<evidence type="ECO:0000313" key="5">
    <source>
        <dbReference type="Proteomes" id="UP000295662"/>
    </source>
</evidence>
<evidence type="ECO:0000256" key="2">
    <source>
        <dbReference type="ARBA" id="ARBA00023157"/>
    </source>
</evidence>
<proteinExistence type="predicted"/>
<organism evidence="4 5">
    <name type="scientific">Prosthecobacter fusiformis</name>
    <dbReference type="NCBI Taxonomy" id="48464"/>
    <lineage>
        <taxon>Bacteria</taxon>
        <taxon>Pseudomonadati</taxon>
        <taxon>Verrucomicrobiota</taxon>
        <taxon>Verrucomicrobiia</taxon>
        <taxon>Verrucomicrobiales</taxon>
        <taxon>Verrucomicrobiaceae</taxon>
        <taxon>Prosthecobacter</taxon>
    </lineage>
</organism>
<keyword evidence="1" id="KW-0677">Repeat</keyword>
<dbReference type="EMBL" id="SOCA01000023">
    <property type="protein sequence ID" value="TDU62106.1"/>
    <property type="molecule type" value="Genomic_DNA"/>
</dbReference>
<sequence>MKSKKEVAYREGDAKKRAMLLRLLPSRLKVFLSRSTSLATLTMGFSLGLGSAAAGPLDAVLLKDLYTGSSPQPLNADDITPVGNKIFFTVHTPTEGKELWISDGTANGTKLVKDINPGLGSSFIENITAAGTNVYFSANDGVNGQELWVSDGTANGTEMVADLTPTEGQSSKPTSFYPLGTGVVFIAQSSFYPVGLWWTNGTPANTRLLKELSPADLSEGQLKGGVAATNFYFCVEKDKWVDLWKTNGTVAGTVLVKSLNFYIADVLGAAGTNLFYTSYTAETGWELYKTNGTEAGTGLVKDINPGLAHSDPGSFSTVNGKGYFLANTTAEGRELWVTDGTETGTQQFFAPPPSDNVPVIMDSGVSSAIGLGKFILISRRGLSPNDVGSLWSYDTSNSTSVKIFDCGAYGSVLSTVNFGGKVYFSANNEVGDGTQWLWSTNGTAAGTALVAPTIKGSRRISIDSHSKLYLAGTQIFFEVPDGLGGYELWKTKGADTAASTGKVKDGPVQPNSSNPRSFIQEGGNVYFSAYSPDHGNELWISDGTATGTYEMENLNPEGIDGAHGSNPSNFFAYGGKIYFSATTEEYGTELWVYDTVADVVGMVKDLHPGSNGSHPSQFFAFFTGQIGFVATTPDHGTELWITDGTTAGTEVADLLPGTSGSNPTGFVEASDYVYFSVTIANGKQQLVRTTDEDTSLVNVGSAFYSLHNLISSNGNTDGVYFFAKATENDPLSLYKLQSGSPVLVKSDFGDYPYLASVHSSSLGLLIERSADNGDHSFWLSDGTAEGTSIYRTYSGGRIIGVFNGKIYYSEALYDEEDNYLTENLMSLEESLDAEPVMELAGNSTSGQVNFVYFEESSHLTVFSRSVNYGKALLWANFGGSAPLQPLNGVSVETEGASPEFIRLDSYSSPKVLFSAPGATTGKELFVLNLAPSANVNPLQVQLVPSVGAPTALANNGSIQFPPTPRGQSSYVTVRLRNNAGVPLYYSSISFPNEGTEFTSTSPSFDLFPGEEVNVTLRFSPESLGAKTAPIEFKHFTLSTTTLKLTLKGTGLAESNKPILYALPLARITRTGEVVKFYSGGGSEPLTPESFVWKLGSKALPHNPEVIVSPGEPSSVLGSYVIPNVKLTDSGLYTVTLSNTSGSAVSTPTRLAVVQAAPSSTQVGEGKTLTLSATASGPAGGTLSYQWLRDDVVLNDIDNVRGSSTAKLTLTSITPRDEGDYDCRVTYTYNGVDYSILQGATEVDVIPLPVFAPVMLPSETQVGVTITPLTIIASNAVSFKATGLPPGLAISTGGVITGTATKSLGRDAAGARLPYIITVTATNVAGSTTQQIAWAINPLLPENSYEGLLDRNPAIDGDLGLGGRVKITSNTGGTMSGNVLLAGKTYAFSGLPTIIDVNGDIGATFSIPVSGKPAMTLQLYGDGDDLMAKLTATISNAPVSTTGIIRAAKFSAKVAATAYQGTHTWSFKPGVTTAVDYPKGSGYATVSVSAAGIATWTGKLADGSITTGSAPLCSSPFNPSDTSVFVALHTDLYKVTGSFRGVIEMATTAPVVATGSLSWTKKASATDRSYSTGFTLPAMTVSGGRYTPPATGYTVFGAFLDSATATHPVQVTVDGKETMLNLPFTFKLNNKQKATELLSDPGFKSVTFTPATGYFKATYSDLGPTAALNRSVTAEGVVLSLEGKAYGYLILPELTPETTTAALLNAAPLHSYNVTLDPDPLVPAAPVELSEE</sequence>
<protein>
    <submittedName>
        <fullName evidence="4">ELWxxDGT repeat protein</fullName>
    </submittedName>
</protein>
<comment type="caution">
    <text evidence="4">The sequence shown here is derived from an EMBL/GenBank/DDBJ whole genome shotgun (WGS) entry which is preliminary data.</text>
</comment>
<dbReference type="GO" id="GO:0098609">
    <property type="term" value="P:cell-cell adhesion"/>
    <property type="evidence" value="ECO:0007669"/>
    <property type="project" value="TreeGrafter"/>
</dbReference>
<gene>
    <name evidence="4" type="ORF">EI77_04736</name>
</gene>
<dbReference type="SUPFAM" id="SSF48726">
    <property type="entry name" value="Immunoglobulin"/>
    <property type="match status" value="2"/>
</dbReference>
<dbReference type="InterPro" id="IPR030916">
    <property type="entry name" value="ELWxxDGT_rpt"/>
</dbReference>
<keyword evidence="5" id="KW-1185">Reference proteome</keyword>
<dbReference type="Gene3D" id="2.60.40.10">
    <property type="entry name" value="Immunoglobulins"/>
    <property type="match status" value="4"/>
</dbReference>
<evidence type="ECO:0000259" key="3">
    <source>
        <dbReference type="PROSITE" id="PS50835"/>
    </source>
</evidence>
<feature type="domain" description="Ig-like" evidence="3">
    <location>
        <begin position="1147"/>
        <end position="1234"/>
    </location>
</feature>
<evidence type="ECO:0000313" key="4">
    <source>
        <dbReference type="EMBL" id="TDU62106.1"/>
    </source>
</evidence>
<dbReference type="InterPro" id="IPR036179">
    <property type="entry name" value="Ig-like_dom_sf"/>
</dbReference>
<name>A0A4V6Q580_9BACT</name>
<dbReference type="InterPro" id="IPR007110">
    <property type="entry name" value="Ig-like_dom"/>
</dbReference>
<dbReference type="InterPro" id="IPR003599">
    <property type="entry name" value="Ig_sub"/>
</dbReference>
<dbReference type="SMART" id="SM00409">
    <property type="entry name" value="IG"/>
    <property type="match status" value="2"/>
</dbReference>
<dbReference type="PANTHER" id="PTHR44170">
    <property type="entry name" value="PROTEIN SIDEKICK"/>
    <property type="match status" value="1"/>
</dbReference>
<reference evidence="4 5" key="1">
    <citation type="submission" date="2019-03" db="EMBL/GenBank/DDBJ databases">
        <title>Genomic Encyclopedia of Archaeal and Bacterial Type Strains, Phase II (KMG-II): from individual species to whole genera.</title>
        <authorList>
            <person name="Goeker M."/>
        </authorList>
    </citation>
    <scope>NUCLEOTIDE SEQUENCE [LARGE SCALE GENOMIC DNA]</scope>
    <source>
        <strain evidence="4 5">ATCC 25309</strain>
    </source>
</reference>
<keyword evidence="2" id="KW-1015">Disulfide bond</keyword>
<accession>A0A4V6Q580</accession>
<dbReference type="PANTHER" id="PTHR44170:SF54">
    <property type="entry name" value="FI24025P1"/>
    <property type="match status" value="1"/>
</dbReference>
<dbReference type="Proteomes" id="UP000295662">
    <property type="component" value="Unassembled WGS sequence"/>
</dbReference>
<dbReference type="RefSeq" id="WP_133797666.1">
    <property type="nucleotide sequence ID" value="NZ_SOCA01000023.1"/>
</dbReference>
<dbReference type="PROSITE" id="PS50835">
    <property type="entry name" value="IG_LIKE"/>
    <property type="match status" value="1"/>
</dbReference>